<dbReference type="Pfam" id="PF03109">
    <property type="entry name" value="ABC1"/>
    <property type="match status" value="1"/>
</dbReference>
<keyword evidence="2" id="KW-0812">Transmembrane</keyword>
<accession>A0A7G9ZCX7</accession>
<evidence type="ECO:0000256" key="2">
    <source>
        <dbReference type="SAM" id="Phobius"/>
    </source>
</evidence>
<feature type="domain" description="ABC1 atypical kinase-like" evidence="3">
    <location>
        <begin position="103"/>
        <end position="349"/>
    </location>
</feature>
<dbReference type="EMBL" id="MT631714">
    <property type="protein sequence ID" value="QNO58111.1"/>
    <property type="molecule type" value="Genomic_DNA"/>
</dbReference>
<dbReference type="InterPro" id="IPR004147">
    <property type="entry name" value="ABC1_dom"/>
</dbReference>
<sequence>MAIRKIGVISRTYRHINRYREIIAILVKYGFGEVLAKLELQKHLDFGKGFVLGKGAADIAAASHWERVRMALEELGPTFVKFGQIMSTRPDMIPHELIPELEKLQDRVPPFSTEDAKQIIEEELGNSIDSIFKDFTDSPIAAASIAQVHKAVLPSGEEVAVKVQRPGIDRIIEVDLEIMLHLALLIKKHFREELDWDPVGIVEEFTRVIRKEQDFRIEAAHIERFAENFQSDMTIHVPHAYRDFSSSKVLTMEFIGGIKVSEITRAKEHEYGIDPKVVAARGADLVLKQIFEHGFFHADPHPGNIKVLKDNVICFLDYGMMGSLSARHREDLADILFGIVNKDESKITKTILKLSEYRQIVDSEKLESDIAELIELYAFGTLKELEIGSLLHHIARVLDEHRLKGPRDFYLLAKALVTIESVGRELDPEFNAVKHAEPFAEKLIMERMSPRKLIEDFYLSAHEAHLLLRDLPSEARDILTQVKQGEAKIKFEHKGLDPMLKTLDQNNNRSVFAIVLASLVIGSALIVLSGVPPKWHEIPVIGIIGFLGAGLIGFWLLFSILRHGKI</sequence>
<dbReference type="EC" id="2.7.-.-" evidence="4"/>
<keyword evidence="2" id="KW-0472">Membrane</keyword>
<dbReference type="AlphaFoldDB" id="A0A7G9ZCX7"/>
<organism evidence="4">
    <name type="scientific">Candidatus Methanophaga sp. ANME-1 ERB7</name>
    <dbReference type="NCBI Taxonomy" id="2759913"/>
    <lineage>
        <taxon>Archaea</taxon>
        <taxon>Methanobacteriati</taxon>
        <taxon>Methanobacteriota</taxon>
        <taxon>Stenosarchaea group</taxon>
        <taxon>Methanomicrobia</taxon>
        <taxon>Candidatus Methanophagales</taxon>
        <taxon>Candidatus Methanophagaceae</taxon>
        <taxon>Candidatus Methanophaga</taxon>
    </lineage>
</organism>
<dbReference type="GO" id="GO:0016301">
    <property type="term" value="F:kinase activity"/>
    <property type="evidence" value="ECO:0007669"/>
    <property type="project" value="UniProtKB-KW"/>
</dbReference>
<protein>
    <submittedName>
        <fullName evidence="4">Protein kinase UbiB</fullName>
        <ecNumber evidence="4">2.7.-.-</ecNumber>
    </submittedName>
</protein>
<dbReference type="CDD" id="cd05121">
    <property type="entry name" value="ABC1_ADCK3-like"/>
    <property type="match status" value="1"/>
</dbReference>
<comment type="similarity">
    <text evidence="1">Belongs to the protein kinase superfamily. ADCK protein kinase family.</text>
</comment>
<name>A0A7G9ZCX7_9EURY</name>
<keyword evidence="2" id="KW-1133">Transmembrane helix</keyword>
<dbReference type="InterPro" id="IPR011009">
    <property type="entry name" value="Kinase-like_dom_sf"/>
</dbReference>
<keyword evidence="4" id="KW-0418">Kinase</keyword>
<keyword evidence="4" id="KW-0808">Transferase</keyword>
<feature type="transmembrane region" description="Helical" evidence="2">
    <location>
        <begin position="538"/>
        <end position="561"/>
    </location>
</feature>
<proteinExistence type="inferred from homology"/>
<evidence type="ECO:0000256" key="1">
    <source>
        <dbReference type="ARBA" id="ARBA00009670"/>
    </source>
</evidence>
<evidence type="ECO:0000313" key="4">
    <source>
        <dbReference type="EMBL" id="QNO58111.1"/>
    </source>
</evidence>
<dbReference type="InterPro" id="IPR050154">
    <property type="entry name" value="UbiB_kinase"/>
</dbReference>
<dbReference type="SUPFAM" id="SSF56112">
    <property type="entry name" value="Protein kinase-like (PK-like)"/>
    <property type="match status" value="1"/>
</dbReference>
<dbReference type="PANTHER" id="PTHR10566:SF113">
    <property type="entry name" value="PROTEIN ACTIVITY OF BC1 COMPLEX KINASE 7, CHLOROPLASTIC"/>
    <property type="match status" value="1"/>
</dbReference>
<feature type="transmembrane region" description="Helical" evidence="2">
    <location>
        <begin position="511"/>
        <end position="532"/>
    </location>
</feature>
<reference evidence="4" key="1">
    <citation type="submission" date="2020-06" db="EMBL/GenBank/DDBJ databases">
        <title>Unique genomic features of the anaerobic methanotrophic archaea.</title>
        <authorList>
            <person name="Chadwick G.L."/>
            <person name="Skennerton C.T."/>
            <person name="Laso-Perez R."/>
            <person name="Leu A.O."/>
            <person name="Speth D.R."/>
            <person name="Yu H."/>
            <person name="Morgan-Lang C."/>
            <person name="Hatzenpichler R."/>
            <person name="Goudeau D."/>
            <person name="Malmstrom R."/>
            <person name="Brazelton W.J."/>
            <person name="Woyke T."/>
            <person name="Hallam S.J."/>
            <person name="Tyson G.W."/>
            <person name="Wegener G."/>
            <person name="Boetius A."/>
            <person name="Orphan V."/>
        </authorList>
    </citation>
    <scope>NUCLEOTIDE SEQUENCE</scope>
</reference>
<gene>
    <name evidence="4" type="primary">ubiB</name>
    <name evidence="4" type="ORF">HJJEBIEG_00013</name>
</gene>
<dbReference type="PANTHER" id="PTHR10566">
    <property type="entry name" value="CHAPERONE-ACTIVITY OF BC1 COMPLEX CABC1 -RELATED"/>
    <property type="match status" value="1"/>
</dbReference>
<evidence type="ECO:0000259" key="3">
    <source>
        <dbReference type="Pfam" id="PF03109"/>
    </source>
</evidence>